<name>A0A7F8R3U7_LEPWE</name>
<comment type="pathway">
    <text evidence="2">Protein modification; protein glycosylation.</text>
</comment>
<dbReference type="GO" id="GO:0005783">
    <property type="term" value="C:endoplasmic reticulum"/>
    <property type="evidence" value="ECO:0007669"/>
    <property type="project" value="TreeGrafter"/>
</dbReference>
<dbReference type="AlphaFoldDB" id="A0A7F8R3U7"/>
<proteinExistence type="inferred from homology"/>
<comment type="similarity">
    <text evidence="3">Belongs to the glycosyl hydrolase 47 family.</text>
</comment>
<dbReference type="InterPro" id="IPR012341">
    <property type="entry name" value="6hp_glycosidase-like_sf"/>
</dbReference>
<dbReference type="GeneID" id="102735868"/>
<keyword evidence="4" id="KW-0378">Hydrolase</keyword>
<dbReference type="InterPro" id="IPR050749">
    <property type="entry name" value="Glycosyl_Hydrolase_47"/>
</dbReference>
<dbReference type="InterPro" id="IPR001382">
    <property type="entry name" value="Glyco_hydro_47"/>
</dbReference>
<dbReference type="GO" id="GO:0000139">
    <property type="term" value="C:Golgi membrane"/>
    <property type="evidence" value="ECO:0007669"/>
    <property type="project" value="TreeGrafter"/>
</dbReference>
<dbReference type="PANTHER" id="PTHR11742">
    <property type="entry name" value="MANNOSYL-OLIGOSACCHARIDE ALPHA-1,2-MANNOSIDASE-RELATED"/>
    <property type="match status" value="1"/>
</dbReference>
<dbReference type="GO" id="GO:0004571">
    <property type="term" value="F:mannosyl-oligosaccharide 1,2-alpha-mannosidase activity"/>
    <property type="evidence" value="ECO:0007669"/>
    <property type="project" value="InterPro"/>
</dbReference>
<dbReference type="Pfam" id="PF01532">
    <property type="entry name" value="Glyco_hydro_47"/>
    <property type="match status" value="1"/>
</dbReference>
<reference evidence="8" key="1">
    <citation type="submission" date="2025-08" db="UniProtKB">
        <authorList>
            <consortium name="RefSeq"/>
        </authorList>
    </citation>
    <scope>IDENTIFICATION</scope>
    <source>
        <tissue evidence="8">Liver</tissue>
    </source>
</reference>
<organism evidence="7 8">
    <name type="scientific">Leptonychotes weddellii</name>
    <name type="common">Weddell seal</name>
    <name type="synonym">Otaria weddellii</name>
    <dbReference type="NCBI Taxonomy" id="9713"/>
    <lineage>
        <taxon>Eukaryota</taxon>
        <taxon>Metazoa</taxon>
        <taxon>Chordata</taxon>
        <taxon>Craniata</taxon>
        <taxon>Vertebrata</taxon>
        <taxon>Euteleostomi</taxon>
        <taxon>Mammalia</taxon>
        <taxon>Eutheria</taxon>
        <taxon>Laurasiatheria</taxon>
        <taxon>Carnivora</taxon>
        <taxon>Caniformia</taxon>
        <taxon>Pinnipedia</taxon>
        <taxon>Phocidae</taxon>
        <taxon>Monachinae</taxon>
        <taxon>Lobodontini</taxon>
        <taxon>Leptonychotes</taxon>
    </lineage>
</organism>
<dbReference type="GO" id="GO:0070062">
    <property type="term" value="C:extracellular exosome"/>
    <property type="evidence" value="ECO:0007669"/>
    <property type="project" value="TreeGrafter"/>
</dbReference>
<evidence type="ECO:0000313" key="8">
    <source>
        <dbReference type="RefSeq" id="XP_030887856.1"/>
    </source>
</evidence>
<keyword evidence="7" id="KW-1185">Reference proteome</keyword>
<evidence type="ECO:0000256" key="6">
    <source>
        <dbReference type="ARBA" id="ARBA00023295"/>
    </source>
</evidence>
<evidence type="ECO:0000256" key="1">
    <source>
        <dbReference type="ARBA" id="ARBA00001913"/>
    </source>
</evidence>
<dbReference type="RefSeq" id="XP_030887856.1">
    <property type="nucleotide sequence ID" value="XM_031031996.1"/>
</dbReference>
<keyword evidence="6" id="KW-0326">Glycosidase</keyword>
<dbReference type="GO" id="GO:0005509">
    <property type="term" value="F:calcium ion binding"/>
    <property type="evidence" value="ECO:0007669"/>
    <property type="project" value="InterPro"/>
</dbReference>
<evidence type="ECO:0000256" key="3">
    <source>
        <dbReference type="ARBA" id="ARBA00007658"/>
    </source>
</evidence>
<dbReference type="SUPFAM" id="SSF48225">
    <property type="entry name" value="Seven-hairpin glycosidases"/>
    <property type="match status" value="1"/>
</dbReference>
<accession>A0A7F8R3U7</accession>
<dbReference type="Proteomes" id="UP000245341">
    <property type="component" value="Unplaced"/>
</dbReference>
<evidence type="ECO:0000256" key="2">
    <source>
        <dbReference type="ARBA" id="ARBA00004922"/>
    </source>
</evidence>
<evidence type="ECO:0000256" key="4">
    <source>
        <dbReference type="ARBA" id="ARBA00022801"/>
    </source>
</evidence>
<dbReference type="InterPro" id="IPR036026">
    <property type="entry name" value="Seven-hairpin_glycosidases"/>
</dbReference>
<dbReference type="GO" id="GO:0005975">
    <property type="term" value="P:carbohydrate metabolic process"/>
    <property type="evidence" value="ECO:0007669"/>
    <property type="project" value="InterPro"/>
</dbReference>
<protein>
    <submittedName>
        <fullName evidence="8">Mannosyl-oligosaccharide 1,2-alpha-mannosidase IC-like isoform X2</fullName>
    </submittedName>
</protein>
<dbReference type="PANTHER" id="PTHR11742:SF28">
    <property type="entry name" value="MANNOSYL-OLIGOSACCHARIDE 1,2-ALPHA-MANNOSIDASE IC"/>
    <property type="match status" value="1"/>
</dbReference>
<evidence type="ECO:0000313" key="7">
    <source>
        <dbReference type="Proteomes" id="UP000245341"/>
    </source>
</evidence>
<sequence length="90" mass="10579">MYLWRQTHDPVYRQWGWEVVTALEKYCRTEAGFSGIQDVYSSIPNHDNKQQTFFLAETLKVSWGAHQGAAQEFGRVQYSGHREKKEESRP</sequence>
<evidence type="ECO:0000256" key="5">
    <source>
        <dbReference type="ARBA" id="ARBA00023157"/>
    </source>
</evidence>
<keyword evidence="5" id="KW-1015">Disulfide bond</keyword>
<dbReference type="Gene3D" id="1.50.10.10">
    <property type="match status" value="1"/>
</dbReference>
<comment type="cofactor">
    <cofactor evidence="1">
        <name>Ca(2+)</name>
        <dbReference type="ChEBI" id="CHEBI:29108"/>
    </cofactor>
</comment>
<gene>
    <name evidence="8" type="primary">LOC102735868</name>
</gene>